<dbReference type="InterPro" id="IPR010297">
    <property type="entry name" value="DUF900_hydrolase"/>
</dbReference>
<proteinExistence type="predicted"/>
<dbReference type="EMBL" id="JACFXV010000043">
    <property type="protein sequence ID" value="MBA5776590.1"/>
    <property type="molecule type" value="Genomic_DNA"/>
</dbReference>
<dbReference type="SUPFAM" id="SSF53474">
    <property type="entry name" value="alpha/beta-Hydrolases"/>
    <property type="match status" value="1"/>
</dbReference>
<dbReference type="PANTHER" id="PTHR36513">
    <property type="entry name" value="ABC TRANSMEMBRANE TYPE-1 DOMAIN-CONTAINING PROTEIN"/>
    <property type="match status" value="1"/>
</dbReference>
<dbReference type="GO" id="GO:0016787">
    <property type="term" value="F:hydrolase activity"/>
    <property type="evidence" value="ECO:0007669"/>
    <property type="project" value="UniProtKB-KW"/>
</dbReference>
<protein>
    <submittedName>
        <fullName evidence="1">Alpha/beta fold hydrolase</fullName>
    </submittedName>
</protein>
<sequence length="400" mass="43313">MPKVTRSSVHSSTPGRFRPGFVVLCVALLFLAGCGGRPGPGALAIATSNAPGTTEHRILIATTREKDATPDTYFNGERSPTLNYASAVVSVPPNHVTGQIEWPETLPGDPEKSYTTRAFTYLDGAAGFRAALKEEMAKRTPDHREVILFIHGYNTRFPEALYRFAQITHDADAPRIPVLFTWASRGTVTDYVYDNNSATAARDGLERTLREILDSGVSRVHIIAHSMGNWVLTETIRQVKLSNNPIPEDRIGAVILAAPDLDIDVFKSQLRRIGQRKTPFIVLVSRDDKALKASSLIAGGKQRVGRYEDEQELANLGVIVIDLTELEGTDAIDHGKFTQVAAVAPRLRVALQEAGLNTKPGDLNTHADTIGTAVGNTAKIAITLPVRILTAPVQVLSGGQ</sequence>
<name>A0A839AAB1_9HYPH</name>
<dbReference type="Gene3D" id="3.40.50.1820">
    <property type="entry name" value="alpha/beta hydrolase"/>
    <property type="match status" value="1"/>
</dbReference>
<evidence type="ECO:0000313" key="2">
    <source>
        <dbReference type="Proteomes" id="UP000541109"/>
    </source>
</evidence>
<dbReference type="PIRSF" id="PIRSF033909">
    <property type="entry name" value="UCP033909"/>
    <property type="match status" value="1"/>
</dbReference>
<keyword evidence="2" id="KW-1185">Reference proteome</keyword>
<evidence type="ECO:0000313" key="1">
    <source>
        <dbReference type="EMBL" id="MBA5776590.1"/>
    </source>
</evidence>
<dbReference type="InterPro" id="IPR029058">
    <property type="entry name" value="AB_hydrolase_fold"/>
</dbReference>
<keyword evidence="1" id="KW-0378">Hydrolase</keyword>
<accession>A0A839AAB1</accession>
<dbReference type="Pfam" id="PF05990">
    <property type="entry name" value="DUF900"/>
    <property type="match status" value="1"/>
</dbReference>
<comment type="caution">
    <text evidence="1">The sequence shown here is derived from an EMBL/GenBank/DDBJ whole genome shotgun (WGS) entry which is preliminary data.</text>
</comment>
<dbReference type="InterPro" id="IPR014586">
    <property type="entry name" value="UCP033909"/>
</dbReference>
<dbReference type="PROSITE" id="PS51257">
    <property type="entry name" value="PROKAR_LIPOPROTEIN"/>
    <property type="match status" value="1"/>
</dbReference>
<dbReference type="AlphaFoldDB" id="A0A839AAB1"/>
<dbReference type="PANTHER" id="PTHR36513:SF1">
    <property type="entry name" value="TRANSMEMBRANE PROTEIN"/>
    <property type="match status" value="1"/>
</dbReference>
<reference evidence="1 2" key="1">
    <citation type="submission" date="2020-07" db="EMBL/GenBank/DDBJ databases">
        <title>Stappia sp., F7233, whole genome shotgun sequencing project.</title>
        <authorList>
            <person name="Jiang S."/>
            <person name="Liu Z.W."/>
            <person name="Du Z.J."/>
        </authorList>
    </citation>
    <scope>NUCLEOTIDE SEQUENCE [LARGE SCALE GENOMIC DNA]</scope>
    <source>
        <strain evidence="1 2">F7233</strain>
    </source>
</reference>
<gene>
    <name evidence="1" type="ORF">H2509_05565</name>
</gene>
<organism evidence="1 2">
    <name type="scientific">Stappia albiluteola</name>
    <dbReference type="NCBI Taxonomy" id="2758565"/>
    <lineage>
        <taxon>Bacteria</taxon>
        <taxon>Pseudomonadati</taxon>
        <taxon>Pseudomonadota</taxon>
        <taxon>Alphaproteobacteria</taxon>
        <taxon>Hyphomicrobiales</taxon>
        <taxon>Stappiaceae</taxon>
        <taxon>Stappia</taxon>
    </lineage>
</organism>
<dbReference type="Proteomes" id="UP000541109">
    <property type="component" value="Unassembled WGS sequence"/>
</dbReference>